<keyword evidence="5" id="KW-0862">Zinc</keyword>
<dbReference type="InterPro" id="IPR053522">
    <property type="entry name" value="RNA-guided_endonuclease_TnpB"/>
</dbReference>
<keyword evidence="7" id="KW-0233">DNA recombination</keyword>
<organism evidence="11 12">
    <name type="scientific">Cohnella phaseoli</name>
    <dbReference type="NCBI Taxonomy" id="456490"/>
    <lineage>
        <taxon>Bacteria</taxon>
        <taxon>Bacillati</taxon>
        <taxon>Bacillota</taxon>
        <taxon>Bacilli</taxon>
        <taxon>Bacillales</taxon>
        <taxon>Paenibacillaceae</taxon>
        <taxon>Cohnella</taxon>
    </lineage>
</organism>
<evidence type="ECO:0000313" key="12">
    <source>
        <dbReference type="Proteomes" id="UP000256977"/>
    </source>
</evidence>
<dbReference type="GO" id="GO:0032196">
    <property type="term" value="P:transposition"/>
    <property type="evidence" value="ECO:0007669"/>
    <property type="project" value="UniProtKB-KW"/>
</dbReference>
<comment type="caution">
    <text evidence="11">The sequence shown here is derived from an EMBL/GenBank/DDBJ whole genome shotgun (WGS) entry which is preliminary data.</text>
</comment>
<comment type="similarity">
    <text evidence="1">In the C-terminal section; belongs to the transposase 35 family.</text>
</comment>
<feature type="domain" description="Cas12f1-like TNB" evidence="9">
    <location>
        <begin position="289"/>
        <end position="357"/>
    </location>
</feature>
<dbReference type="GO" id="GO:0046872">
    <property type="term" value="F:metal ion binding"/>
    <property type="evidence" value="ECO:0007669"/>
    <property type="project" value="UniProtKB-KW"/>
</dbReference>
<comment type="similarity">
    <text evidence="2">In the N-terminal section; belongs to the transposase 2 family.</text>
</comment>
<keyword evidence="3" id="KW-0815">Transposition</keyword>
<dbReference type="GO" id="GO:0006310">
    <property type="term" value="P:DNA recombination"/>
    <property type="evidence" value="ECO:0007669"/>
    <property type="project" value="UniProtKB-KW"/>
</dbReference>
<evidence type="ECO:0000256" key="4">
    <source>
        <dbReference type="ARBA" id="ARBA00022723"/>
    </source>
</evidence>
<dbReference type="InterPro" id="IPR001959">
    <property type="entry name" value="Transposase"/>
</dbReference>
<dbReference type="InterPro" id="IPR021027">
    <property type="entry name" value="Transposase_put_HTH"/>
</dbReference>
<dbReference type="InterPro" id="IPR010095">
    <property type="entry name" value="Cas12f1-like_TNB"/>
</dbReference>
<dbReference type="OrthoDB" id="56768at2"/>
<evidence type="ECO:0000256" key="2">
    <source>
        <dbReference type="ARBA" id="ARBA00011044"/>
    </source>
</evidence>
<feature type="domain" description="Transposase putative helix-turn-helix" evidence="10">
    <location>
        <begin position="1"/>
        <end position="48"/>
    </location>
</feature>
<keyword evidence="12" id="KW-1185">Reference proteome</keyword>
<dbReference type="PANTHER" id="PTHR30405:SF25">
    <property type="entry name" value="RNA-GUIDED DNA ENDONUCLEASE INSQ-RELATED"/>
    <property type="match status" value="1"/>
</dbReference>
<keyword evidence="6" id="KW-0238">DNA-binding</keyword>
<dbReference type="EMBL" id="QRDZ01000013">
    <property type="protein sequence ID" value="RED76130.1"/>
    <property type="molecule type" value="Genomic_DNA"/>
</dbReference>
<evidence type="ECO:0000256" key="6">
    <source>
        <dbReference type="ARBA" id="ARBA00023125"/>
    </source>
</evidence>
<dbReference type="Proteomes" id="UP000256977">
    <property type="component" value="Unassembled WGS sequence"/>
</dbReference>
<evidence type="ECO:0000259" key="9">
    <source>
        <dbReference type="Pfam" id="PF07282"/>
    </source>
</evidence>
<proteinExistence type="inferred from homology"/>
<dbReference type="NCBIfam" id="NF038281">
    <property type="entry name" value="IS200_TnpB"/>
    <property type="match status" value="1"/>
</dbReference>
<dbReference type="Pfam" id="PF07282">
    <property type="entry name" value="Cas12f1-like_TNB"/>
    <property type="match status" value="1"/>
</dbReference>
<dbReference type="NCBIfam" id="TIGR01766">
    <property type="entry name" value="IS200/IS605 family accessory protein TnpB-like domain"/>
    <property type="match status" value="1"/>
</dbReference>
<protein>
    <submittedName>
        <fullName evidence="11">Putative transposase</fullName>
    </submittedName>
</protein>
<evidence type="ECO:0000256" key="5">
    <source>
        <dbReference type="ARBA" id="ARBA00022833"/>
    </source>
</evidence>
<keyword evidence="4" id="KW-0479">Metal-binding</keyword>
<accession>A0A3D9JQ95</accession>
<name>A0A3D9JQ95_9BACL</name>
<evidence type="ECO:0000256" key="3">
    <source>
        <dbReference type="ARBA" id="ARBA00022578"/>
    </source>
</evidence>
<dbReference type="PANTHER" id="PTHR30405">
    <property type="entry name" value="TRANSPOSASE"/>
    <property type="match status" value="1"/>
</dbReference>
<sequence length="364" mass="42243">MLYHRAYKYRIYPNREQERLIHRTFGCSRFVFNHFLTQWNEKYAATGKGLTYNSCATVLPILKKQFEWLREVDSIALQSAVRHVSDAFERFRSKQNHAPRYKSRKHPVQSYTTRCTNGNIEVNGNRLKLPKLGVIRFSNSRPVEGRILSATVRRNPAGKYFVSIVCEVEMKPLSEVSGDIGIDLGLKTYAVCTDGRSIENPGVYRKHERRLAWWQRRMTRRKRGGTNWHKAKRKVARIHEKIACRRGDFLHKVTTMLIRENQTISIETLRVTNMLKNPKLAKSISDAAWSEFTRLLTYKSEWYGRTLKFAPAFASTSQVCHVCGENHPVVKDLAVRQWACPSCHTIHDRDENAAYNIKQAAISK</sequence>
<evidence type="ECO:0000259" key="8">
    <source>
        <dbReference type="Pfam" id="PF01385"/>
    </source>
</evidence>
<dbReference type="InterPro" id="IPR051399">
    <property type="entry name" value="RNA-guided_DNA_endo/Transpos"/>
</dbReference>
<evidence type="ECO:0000256" key="1">
    <source>
        <dbReference type="ARBA" id="ARBA00008761"/>
    </source>
</evidence>
<reference evidence="11 12" key="1">
    <citation type="submission" date="2018-07" db="EMBL/GenBank/DDBJ databases">
        <title>Genomic Encyclopedia of Type Strains, Phase III (KMG-III): the genomes of soil and plant-associated and newly described type strains.</title>
        <authorList>
            <person name="Whitman W."/>
        </authorList>
    </citation>
    <scope>NUCLEOTIDE SEQUENCE [LARGE SCALE GENOMIC DNA]</scope>
    <source>
        <strain evidence="11 12">CECT 7287</strain>
    </source>
</reference>
<dbReference type="Pfam" id="PF12323">
    <property type="entry name" value="HTH_OrfB_IS605"/>
    <property type="match status" value="1"/>
</dbReference>
<dbReference type="GO" id="GO:0003677">
    <property type="term" value="F:DNA binding"/>
    <property type="evidence" value="ECO:0007669"/>
    <property type="project" value="UniProtKB-KW"/>
</dbReference>
<dbReference type="AlphaFoldDB" id="A0A3D9JQ95"/>
<evidence type="ECO:0000259" key="10">
    <source>
        <dbReference type="Pfam" id="PF12323"/>
    </source>
</evidence>
<dbReference type="Pfam" id="PF01385">
    <property type="entry name" value="OrfB_IS605"/>
    <property type="match status" value="1"/>
</dbReference>
<dbReference type="RefSeq" id="WP_116061932.1">
    <property type="nucleotide sequence ID" value="NZ_QRDZ01000013.1"/>
</dbReference>
<gene>
    <name evidence="11" type="ORF">DFP98_113191</name>
</gene>
<evidence type="ECO:0000256" key="7">
    <source>
        <dbReference type="ARBA" id="ARBA00023172"/>
    </source>
</evidence>
<feature type="domain" description="Probable transposase IS891/IS1136/IS1341" evidence="8">
    <location>
        <begin position="163"/>
        <end position="277"/>
    </location>
</feature>
<evidence type="ECO:0000313" key="11">
    <source>
        <dbReference type="EMBL" id="RED76130.1"/>
    </source>
</evidence>
<dbReference type="NCBIfam" id="NF040570">
    <property type="entry name" value="guided_TnpB"/>
    <property type="match status" value="1"/>
</dbReference>